<gene>
    <name evidence="2" type="ORF">AAF712_011948</name>
</gene>
<accession>A0ABR2ZLB7</accession>
<dbReference type="Proteomes" id="UP001437256">
    <property type="component" value="Unassembled WGS sequence"/>
</dbReference>
<evidence type="ECO:0000313" key="3">
    <source>
        <dbReference type="Proteomes" id="UP001437256"/>
    </source>
</evidence>
<reference evidence="2 3" key="1">
    <citation type="submission" date="2024-05" db="EMBL/GenBank/DDBJ databases">
        <title>A draft genome resource for the thread blight pathogen Marasmius tenuissimus strain MS-2.</title>
        <authorList>
            <person name="Yulfo-Soto G.E."/>
            <person name="Baruah I.K."/>
            <person name="Amoako-Attah I."/>
            <person name="Bukari Y."/>
            <person name="Meinhardt L.W."/>
            <person name="Bailey B.A."/>
            <person name="Cohen S.P."/>
        </authorList>
    </citation>
    <scope>NUCLEOTIDE SEQUENCE [LARGE SCALE GENOMIC DNA]</scope>
    <source>
        <strain evidence="2 3">MS-2</strain>
    </source>
</reference>
<dbReference type="EMBL" id="JBBXMP010000143">
    <property type="protein sequence ID" value="KAL0061242.1"/>
    <property type="molecule type" value="Genomic_DNA"/>
</dbReference>
<name>A0ABR2ZLB7_9AGAR</name>
<keyword evidence="3" id="KW-1185">Reference proteome</keyword>
<proteinExistence type="predicted"/>
<feature type="region of interest" description="Disordered" evidence="1">
    <location>
        <begin position="99"/>
        <end position="135"/>
    </location>
</feature>
<evidence type="ECO:0000313" key="2">
    <source>
        <dbReference type="EMBL" id="KAL0061242.1"/>
    </source>
</evidence>
<comment type="caution">
    <text evidence="2">The sequence shown here is derived from an EMBL/GenBank/DDBJ whole genome shotgun (WGS) entry which is preliminary data.</text>
</comment>
<organism evidence="2 3">
    <name type="scientific">Marasmius tenuissimus</name>
    <dbReference type="NCBI Taxonomy" id="585030"/>
    <lineage>
        <taxon>Eukaryota</taxon>
        <taxon>Fungi</taxon>
        <taxon>Dikarya</taxon>
        <taxon>Basidiomycota</taxon>
        <taxon>Agaricomycotina</taxon>
        <taxon>Agaricomycetes</taxon>
        <taxon>Agaricomycetidae</taxon>
        <taxon>Agaricales</taxon>
        <taxon>Marasmiineae</taxon>
        <taxon>Marasmiaceae</taxon>
        <taxon>Marasmius</taxon>
    </lineage>
</organism>
<evidence type="ECO:0000256" key="1">
    <source>
        <dbReference type="SAM" id="MobiDB-lite"/>
    </source>
</evidence>
<protein>
    <submittedName>
        <fullName evidence="2">Uncharacterized protein</fullName>
    </submittedName>
</protein>
<sequence length="170" mass="18292">MDITTTKKTNNGLMIQVCMDIVNTVGTVISVDYDHIVDAELLLPLHIIKQPPLGLQQPAGYVHPGIVGLMKHRSQLHLPPMSVLPLPTTTPLPQRAVTLPPTDVSTGFDEGPWSPDASEGPSNPDASEESGPIAAPSPLMLAPALELWKSAHSSQHMFYKLDTVICCSMI</sequence>